<sequence length="461" mass="51320">MAGNGENRAATLQSLMNAAGGAVELLRSAPLGRYVFPKIPPEFTNFRDEMRAWKQGVAMLEQSYHMCELHLRGPQVIDLLSELSVNKLATFPTMRAKQLVMCGHDGHYLADAIIFHEEDDFYRIVGAPFASDWVQYNAGLGKYDVEAVIDLPLSVRDGDRDIYRLQVQGKHALALMEKLTNNNVPEIKFFHIGEMTIAGRKVRALRHGMAGEPGFELYGPWQDQNIIRGAIMEAGAEFGIRKAGADAYSVTGIESGWMPMPLPAIYHSEEMRPYREWLTTNHLETIGSLGGSFVSADIRDYYVDPIEVGYGNVVDWSREFIGREGLEAKRNNKRRVKRSLLWNEDDVMDIIRSSMFAPEGEGGKYMNIPSPMHATFEADCVMSGGKLVGLSNWSGYSPNAGGFLSLALVDIDSAEPGSEVTLLWGEPDSLRPSIENHKLREIRATVAPAPYFEKVIKSGQQ</sequence>
<proteinExistence type="predicted"/>
<accession>A0ABV0CZD6</accession>
<feature type="domain" description="GCVT N-terminal" evidence="1">
    <location>
        <begin position="42"/>
        <end position="257"/>
    </location>
</feature>
<dbReference type="InterPro" id="IPR006222">
    <property type="entry name" value="GCVT_N"/>
</dbReference>
<dbReference type="InterPro" id="IPR028896">
    <property type="entry name" value="GcvT/YgfZ/DmdA"/>
</dbReference>
<keyword evidence="2" id="KW-0808">Transferase</keyword>
<comment type="caution">
    <text evidence="2">The sequence shown here is derived from an EMBL/GenBank/DDBJ whole genome shotgun (WGS) entry which is preliminary data.</text>
</comment>
<protein>
    <submittedName>
        <fullName evidence="2">Aminomethyl transferase family protein</fullName>
    </submittedName>
</protein>
<dbReference type="RefSeq" id="WP_346785708.1">
    <property type="nucleotide sequence ID" value="NZ_JBDLBR010000005.1"/>
</dbReference>
<evidence type="ECO:0000313" key="2">
    <source>
        <dbReference type="EMBL" id="MEN7538245.1"/>
    </source>
</evidence>
<dbReference type="Gene3D" id="3.30.1360.120">
    <property type="entry name" value="Probable tRNA modification gtpase trme, domain 1"/>
    <property type="match status" value="1"/>
</dbReference>
<organism evidence="2 3">
    <name type="scientific">Aurantiacibacter flavus</name>
    <dbReference type="NCBI Taxonomy" id="3145232"/>
    <lineage>
        <taxon>Bacteria</taxon>
        <taxon>Pseudomonadati</taxon>
        <taxon>Pseudomonadota</taxon>
        <taxon>Alphaproteobacteria</taxon>
        <taxon>Sphingomonadales</taxon>
        <taxon>Erythrobacteraceae</taxon>
        <taxon>Aurantiacibacter</taxon>
    </lineage>
</organism>
<reference evidence="2 3" key="1">
    <citation type="submission" date="2024-05" db="EMBL/GenBank/DDBJ databases">
        <authorList>
            <person name="Park S."/>
        </authorList>
    </citation>
    <scope>NUCLEOTIDE SEQUENCE [LARGE SCALE GENOMIC DNA]</scope>
    <source>
        <strain evidence="2 3">DGU5</strain>
    </source>
</reference>
<dbReference type="EMBL" id="JBDLBR010000005">
    <property type="protein sequence ID" value="MEN7538245.1"/>
    <property type="molecule type" value="Genomic_DNA"/>
</dbReference>
<dbReference type="GO" id="GO:0016740">
    <property type="term" value="F:transferase activity"/>
    <property type="evidence" value="ECO:0007669"/>
    <property type="project" value="UniProtKB-KW"/>
</dbReference>
<dbReference type="Pfam" id="PF01571">
    <property type="entry name" value="GCV_T"/>
    <property type="match status" value="1"/>
</dbReference>
<keyword evidence="3" id="KW-1185">Reference proteome</keyword>
<dbReference type="InterPro" id="IPR027266">
    <property type="entry name" value="TrmE/GcvT-like"/>
</dbReference>
<gene>
    <name evidence="2" type="ORF">ABDJ38_13770</name>
</gene>
<dbReference type="Proteomes" id="UP001484535">
    <property type="component" value="Unassembled WGS sequence"/>
</dbReference>
<evidence type="ECO:0000313" key="3">
    <source>
        <dbReference type="Proteomes" id="UP001484535"/>
    </source>
</evidence>
<dbReference type="SUPFAM" id="SSF103025">
    <property type="entry name" value="Folate-binding domain"/>
    <property type="match status" value="1"/>
</dbReference>
<evidence type="ECO:0000259" key="1">
    <source>
        <dbReference type="Pfam" id="PF01571"/>
    </source>
</evidence>
<dbReference type="PANTHER" id="PTHR43757">
    <property type="entry name" value="AMINOMETHYLTRANSFERASE"/>
    <property type="match status" value="1"/>
</dbReference>
<name>A0ABV0CZD6_9SPHN</name>
<dbReference type="PANTHER" id="PTHR43757:SF2">
    <property type="entry name" value="AMINOMETHYLTRANSFERASE, MITOCHONDRIAL"/>
    <property type="match status" value="1"/>
</dbReference>